<evidence type="ECO:0000313" key="1">
    <source>
        <dbReference type="EMBL" id="GIY99988.1"/>
    </source>
</evidence>
<dbReference type="AlphaFoldDB" id="A0AAV4XZL3"/>
<accession>A0AAV4XZL3</accession>
<name>A0AAV4XZL3_CAEEX</name>
<protein>
    <submittedName>
        <fullName evidence="1">Uncharacterized protein</fullName>
    </submittedName>
</protein>
<evidence type="ECO:0000313" key="2">
    <source>
        <dbReference type="Proteomes" id="UP001054945"/>
    </source>
</evidence>
<gene>
    <name evidence="1" type="ORF">CEXT_360441</name>
</gene>
<reference evidence="1 2" key="1">
    <citation type="submission" date="2021-06" db="EMBL/GenBank/DDBJ databases">
        <title>Caerostris extrusa draft genome.</title>
        <authorList>
            <person name="Kono N."/>
            <person name="Arakawa K."/>
        </authorList>
    </citation>
    <scope>NUCLEOTIDE SEQUENCE [LARGE SCALE GENOMIC DNA]</scope>
</reference>
<organism evidence="1 2">
    <name type="scientific">Caerostris extrusa</name>
    <name type="common">Bark spider</name>
    <name type="synonym">Caerostris bankana</name>
    <dbReference type="NCBI Taxonomy" id="172846"/>
    <lineage>
        <taxon>Eukaryota</taxon>
        <taxon>Metazoa</taxon>
        <taxon>Ecdysozoa</taxon>
        <taxon>Arthropoda</taxon>
        <taxon>Chelicerata</taxon>
        <taxon>Arachnida</taxon>
        <taxon>Araneae</taxon>
        <taxon>Araneomorphae</taxon>
        <taxon>Entelegynae</taxon>
        <taxon>Araneoidea</taxon>
        <taxon>Araneidae</taxon>
        <taxon>Caerostris</taxon>
    </lineage>
</organism>
<keyword evidence="2" id="KW-1185">Reference proteome</keyword>
<proteinExistence type="predicted"/>
<sequence>MEKPYRHQLPLLHDVSWHSMEERGIAHKMFGETVTKFLCRLRRTLPQTDKRFHVSVPNKVPSSLFIVLPIGCHVSSTHRVLTYVMILLPNSMLDAKTIPTYSKWILQHDRKGAAGAIPSMDPMLSITDEDHKLLGSALYTCTDGSWVPEGVIVDGDYEFPICGT</sequence>
<dbReference type="EMBL" id="BPLR01018481">
    <property type="protein sequence ID" value="GIY99988.1"/>
    <property type="molecule type" value="Genomic_DNA"/>
</dbReference>
<comment type="caution">
    <text evidence="1">The sequence shown here is derived from an EMBL/GenBank/DDBJ whole genome shotgun (WGS) entry which is preliminary data.</text>
</comment>
<dbReference type="Proteomes" id="UP001054945">
    <property type="component" value="Unassembled WGS sequence"/>
</dbReference>